<reference evidence="2" key="1">
    <citation type="journal article" date="2020" name="bioRxiv">
        <title>Hybrid origin of Populus tomentosa Carr. identified through genome sequencing and phylogenomic analysis.</title>
        <authorList>
            <person name="An X."/>
            <person name="Gao K."/>
            <person name="Chen Z."/>
            <person name="Li J."/>
            <person name="Yang X."/>
            <person name="Yang X."/>
            <person name="Zhou J."/>
            <person name="Guo T."/>
            <person name="Zhao T."/>
            <person name="Huang S."/>
            <person name="Miao D."/>
            <person name="Khan W.U."/>
            <person name="Rao P."/>
            <person name="Ye M."/>
            <person name="Lei B."/>
            <person name="Liao W."/>
            <person name="Wang J."/>
            <person name="Ji L."/>
            <person name="Li Y."/>
            <person name="Guo B."/>
            <person name="Mustafa N.S."/>
            <person name="Li S."/>
            <person name="Yun Q."/>
            <person name="Keller S.R."/>
            <person name="Mao J."/>
            <person name="Zhang R."/>
            <person name="Strauss S.H."/>
        </authorList>
    </citation>
    <scope>NUCLEOTIDE SEQUENCE</scope>
    <source>
        <strain evidence="2">GM15</strain>
        <tissue evidence="2">Leaf</tissue>
    </source>
</reference>
<dbReference type="GO" id="GO:0016020">
    <property type="term" value="C:membrane"/>
    <property type="evidence" value="ECO:0007669"/>
    <property type="project" value="TreeGrafter"/>
</dbReference>
<dbReference type="InterPro" id="IPR000719">
    <property type="entry name" value="Prot_kinase_dom"/>
</dbReference>
<accession>A0A8X8BZG6</accession>
<dbReference type="PANTHER" id="PTHR24348:SF53">
    <property type="entry name" value="SERINE_THREONINE-PROTEIN KINASE ATG1T"/>
    <property type="match status" value="1"/>
</dbReference>
<dbReference type="PANTHER" id="PTHR24348">
    <property type="entry name" value="SERINE/THREONINE-PROTEIN KINASE UNC-51-RELATED"/>
    <property type="match status" value="1"/>
</dbReference>
<dbReference type="GO" id="GO:0000045">
    <property type="term" value="P:autophagosome assembly"/>
    <property type="evidence" value="ECO:0007669"/>
    <property type="project" value="TreeGrafter"/>
</dbReference>
<dbReference type="Proteomes" id="UP000886885">
    <property type="component" value="Chromosome 19D"/>
</dbReference>
<keyword evidence="3" id="KW-1185">Reference proteome</keyword>
<gene>
    <name evidence="2" type="ORF">POTOM_058845</name>
</gene>
<feature type="domain" description="Protein kinase" evidence="1">
    <location>
        <begin position="18"/>
        <end position="392"/>
    </location>
</feature>
<dbReference type="Pfam" id="PF00069">
    <property type="entry name" value="Pkinase"/>
    <property type="match status" value="2"/>
</dbReference>
<comment type="caution">
    <text evidence="2">The sequence shown here is derived from an EMBL/GenBank/DDBJ whole genome shotgun (WGS) entry which is preliminary data.</text>
</comment>
<dbReference type="GO" id="GO:0004674">
    <property type="term" value="F:protein serine/threonine kinase activity"/>
    <property type="evidence" value="ECO:0007669"/>
    <property type="project" value="InterPro"/>
</dbReference>
<evidence type="ECO:0000259" key="1">
    <source>
        <dbReference type="PROSITE" id="PS50011"/>
    </source>
</evidence>
<name>A0A8X8BZG6_POPTO</name>
<dbReference type="SMART" id="SM00220">
    <property type="entry name" value="S_TKc"/>
    <property type="match status" value="1"/>
</dbReference>
<dbReference type="InterPro" id="IPR008271">
    <property type="entry name" value="Ser/Thr_kinase_AS"/>
</dbReference>
<dbReference type="GO" id="GO:0005776">
    <property type="term" value="C:autophagosome"/>
    <property type="evidence" value="ECO:0007669"/>
    <property type="project" value="TreeGrafter"/>
</dbReference>
<proteinExistence type="predicted"/>
<dbReference type="InterPro" id="IPR045269">
    <property type="entry name" value="Atg1-like"/>
</dbReference>
<organism evidence="2 3">
    <name type="scientific">Populus tomentosa</name>
    <name type="common">Chinese white poplar</name>
    <dbReference type="NCBI Taxonomy" id="118781"/>
    <lineage>
        <taxon>Eukaryota</taxon>
        <taxon>Viridiplantae</taxon>
        <taxon>Streptophyta</taxon>
        <taxon>Embryophyta</taxon>
        <taxon>Tracheophyta</taxon>
        <taxon>Spermatophyta</taxon>
        <taxon>Magnoliopsida</taxon>
        <taxon>eudicotyledons</taxon>
        <taxon>Gunneridae</taxon>
        <taxon>Pentapetalae</taxon>
        <taxon>rosids</taxon>
        <taxon>fabids</taxon>
        <taxon>Malpighiales</taxon>
        <taxon>Salicaceae</taxon>
        <taxon>Saliceae</taxon>
        <taxon>Populus</taxon>
    </lineage>
</organism>
<sequence length="403" mass="45827">MDLEATKNLSESHTIGNYILKSKLGESSFSTVWKAENKTTGGEVAVKQVYLSNLNKNLRNCLDCELNFLSSVNHPNIIRLLDVFEDQGQKWDHTTNNHEAQIGGIKDLLHGLTQQLESVIQSNLMSWIEDAILKYCSVDGVLWSVKMNLGIMFTEALLLDMVLQKSIWSSSASIMLKILKQTVIYMLSVSIIFHFCKSEYLQSQDECCMFLVLEFCSGGNLASYLQQHGRVQEKIAKRFTQQMGDGLKILQSHHIIHRDLKPENILLSGKESDVVLKIADFGLSRRVLPDNYVETVCGSPFYMAPELLQFQRYDCKVDMWSVGVILFELLNGYPPFRGRTNFQVVSFLSCLPFSQHILPGLHPDCVDICSRLLSANPVQRLPIDEFYHHKFLRIKGVGKYHGQ</sequence>
<dbReference type="PROSITE" id="PS00108">
    <property type="entry name" value="PROTEIN_KINASE_ST"/>
    <property type="match status" value="1"/>
</dbReference>
<dbReference type="GO" id="GO:0005829">
    <property type="term" value="C:cytosol"/>
    <property type="evidence" value="ECO:0007669"/>
    <property type="project" value="TreeGrafter"/>
</dbReference>
<dbReference type="GO" id="GO:0000407">
    <property type="term" value="C:phagophore assembly site"/>
    <property type="evidence" value="ECO:0007669"/>
    <property type="project" value="TreeGrafter"/>
</dbReference>
<dbReference type="OrthoDB" id="346907at2759"/>
<dbReference type="EMBL" id="JAAWWB010000038">
    <property type="protein sequence ID" value="KAG6737329.1"/>
    <property type="molecule type" value="Genomic_DNA"/>
</dbReference>
<protein>
    <recommendedName>
        <fullName evidence="1">Protein kinase domain-containing protein</fullName>
    </recommendedName>
</protein>
<dbReference type="AlphaFoldDB" id="A0A8X8BZG6"/>
<evidence type="ECO:0000313" key="3">
    <source>
        <dbReference type="Proteomes" id="UP000886885"/>
    </source>
</evidence>
<dbReference type="GO" id="GO:0010506">
    <property type="term" value="P:regulation of autophagy"/>
    <property type="evidence" value="ECO:0007669"/>
    <property type="project" value="InterPro"/>
</dbReference>
<evidence type="ECO:0000313" key="2">
    <source>
        <dbReference type="EMBL" id="KAG6737329.1"/>
    </source>
</evidence>
<dbReference type="GO" id="GO:0005524">
    <property type="term" value="F:ATP binding"/>
    <property type="evidence" value="ECO:0007669"/>
    <property type="project" value="InterPro"/>
</dbReference>
<dbReference type="PROSITE" id="PS50011">
    <property type="entry name" value="PROTEIN_KINASE_DOM"/>
    <property type="match status" value="1"/>
</dbReference>